<feature type="compositionally biased region" description="Basic residues" evidence="5">
    <location>
        <begin position="554"/>
        <end position="563"/>
    </location>
</feature>
<dbReference type="GO" id="GO:0000463">
    <property type="term" value="P:maturation of LSU-rRNA from tricistronic rRNA transcript (SSU-rRNA, 5.8S rRNA, LSU-rRNA)"/>
    <property type="evidence" value="ECO:0007669"/>
    <property type="project" value="UniProtKB-UniRule"/>
</dbReference>
<keyword evidence="3 4" id="KW-0539">Nucleus</keyword>
<dbReference type="GO" id="GO:0030687">
    <property type="term" value="C:preribosome, large subunit precursor"/>
    <property type="evidence" value="ECO:0007669"/>
    <property type="project" value="UniProtKB-UniRule"/>
</dbReference>
<feature type="region of interest" description="Disordered" evidence="5">
    <location>
        <begin position="607"/>
        <end position="646"/>
    </location>
</feature>
<dbReference type="HAMAP" id="MF_03028">
    <property type="entry name" value="Pescadillo"/>
    <property type="match status" value="1"/>
</dbReference>
<comment type="caution">
    <text evidence="7">The sequence shown here is derived from an EMBL/GenBank/DDBJ whole genome shotgun (WGS) entry which is preliminary data.</text>
</comment>
<dbReference type="PANTHER" id="PTHR12221">
    <property type="entry name" value="PESCADILLO - RELATED"/>
    <property type="match status" value="1"/>
</dbReference>
<dbReference type="InterPro" id="IPR010613">
    <property type="entry name" value="PES"/>
</dbReference>
<feature type="region of interest" description="Disordered" evidence="5">
    <location>
        <begin position="345"/>
        <end position="364"/>
    </location>
</feature>
<organism evidence="7 8">
    <name type="scientific">Tieghemiomyces parasiticus</name>
    <dbReference type="NCBI Taxonomy" id="78921"/>
    <lineage>
        <taxon>Eukaryota</taxon>
        <taxon>Fungi</taxon>
        <taxon>Fungi incertae sedis</taxon>
        <taxon>Zoopagomycota</taxon>
        <taxon>Kickxellomycotina</taxon>
        <taxon>Dimargaritomycetes</taxon>
        <taxon>Dimargaritales</taxon>
        <taxon>Dimargaritaceae</taxon>
        <taxon>Tieghemiomyces</taxon>
    </lineage>
</organism>
<dbReference type="GO" id="GO:0000466">
    <property type="term" value="P:maturation of 5.8S rRNA from tricistronic rRNA transcript (SSU-rRNA, 5.8S rRNA, LSU-rRNA)"/>
    <property type="evidence" value="ECO:0007669"/>
    <property type="project" value="UniProtKB-UniRule"/>
</dbReference>
<feature type="region of interest" description="Disordered" evidence="5">
    <location>
        <begin position="504"/>
        <end position="592"/>
    </location>
</feature>
<feature type="domain" description="BRCT" evidence="6">
    <location>
        <begin position="382"/>
        <end position="475"/>
    </location>
</feature>
<dbReference type="FunFam" id="3.40.50.10190:FF:000002">
    <property type="entry name" value="Pescadillo homolog"/>
    <property type="match status" value="1"/>
</dbReference>
<name>A0A9W8DZK8_9FUNG</name>
<sequence length="646" mass="72532">MGLKIKKGERGTGRRYLSRTQALRKLQVTLNDFRRLCILKGIYPRVPEVAKSLKSNAHRSTFYYLKDIQFLSHDPLLRKFREHKVFVRKLTKLIAKREQAAKEALEENRPVYTLDHLVKERYPTFVDALRDLDDALSLLTLFSRLPKSRGIPQSRIHNCRTLTAEFQHYVMHASALRKVFFSVKGIYYQAEIKGTPITWLVPYEFNMPVPRDVDVRVMLTFLEFYETLLGFVNFQLYTELNLAYPPRIDEEATEAGEAIDGCRVEPQSVLSDIAADADSMDTDMAKPAKTTVSARQMASLQKKVKEISARTAMDQEDNNAAAESADETTDIGADLAEFVTAAQTTRTAQSAVTGEEEEEEQDDSLLKVEELQRLVDSAGSDDRGTLFAGKVFFISREVPRTTLLFLVRSFGGQVGWDATVAGGSPFGVDDPRITYQVSDRPNLTHTVLGRTYVQPQWVADSINFGKLMEPNLYAPGRALPAHLSPFVEYRAGDYVPEEAKTLAQGGVTGATLDDDEEEEEVTDSDEDSEEEDQLEAELKAERAGVSSAEFAAKNKAKQTKKGTNKSSTKATETPKAAVSKQRSSTKAAETEAKAAELADLTKALLPNRKRRIVERLERQTKADQTEKLKLQQRKDNIKRQAKKQRS</sequence>
<dbReference type="GO" id="GO:0005654">
    <property type="term" value="C:nucleoplasm"/>
    <property type="evidence" value="ECO:0007669"/>
    <property type="project" value="UniProtKB-SubCell"/>
</dbReference>
<gene>
    <name evidence="7" type="primary">NOP7_2</name>
    <name evidence="4" type="synonym">NOP7</name>
    <name evidence="7" type="ORF">IWQ60_003935</name>
</gene>
<dbReference type="SUPFAM" id="SSF52113">
    <property type="entry name" value="BRCT domain"/>
    <property type="match status" value="1"/>
</dbReference>
<evidence type="ECO:0000256" key="4">
    <source>
        <dbReference type="HAMAP-Rule" id="MF_03028"/>
    </source>
</evidence>
<protein>
    <recommendedName>
        <fullName evidence="4">Pescadillo homolog</fullName>
    </recommendedName>
    <alternativeName>
        <fullName evidence="4">Nucleolar protein 7 homolog</fullName>
    </alternativeName>
</protein>
<evidence type="ECO:0000256" key="2">
    <source>
        <dbReference type="ARBA" id="ARBA00022552"/>
    </source>
</evidence>
<comment type="function">
    <text evidence="4">Component of the NOP7 complex, which is required for maturation of the 25S and 5.8S ribosomal RNAs and formation of the 60S ribosome.</text>
</comment>
<dbReference type="AlphaFoldDB" id="A0A9W8DZK8"/>
<evidence type="ECO:0000313" key="7">
    <source>
        <dbReference type="EMBL" id="KAJ1926279.1"/>
    </source>
</evidence>
<comment type="subcellular location">
    <subcellularLocation>
        <location evidence="4">Nucleus</location>
        <location evidence="4">Nucleolus</location>
    </subcellularLocation>
    <subcellularLocation>
        <location evidence="4">Nucleus</location>
        <location evidence="4">Nucleoplasm</location>
    </subcellularLocation>
</comment>
<dbReference type="Gene3D" id="3.40.50.10190">
    <property type="entry name" value="BRCT domain"/>
    <property type="match status" value="1"/>
</dbReference>
<keyword evidence="2 4" id="KW-0698">rRNA processing</keyword>
<feature type="compositionally biased region" description="Acidic residues" evidence="5">
    <location>
        <begin position="354"/>
        <end position="363"/>
    </location>
</feature>
<feature type="compositionally biased region" description="Basic and acidic residues" evidence="5">
    <location>
        <begin position="613"/>
        <end position="638"/>
    </location>
</feature>
<evidence type="ECO:0000256" key="5">
    <source>
        <dbReference type="SAM" id="MobiDB-lite"/>
    </source>
</evidence>
<reference evidence="7" key="1">
    <citation type="submission" date="2022-07" db="EMBL/GenBank/DDBJ databases">
        <title>Phylogenomic reconstructions and comparative analyses of Kickxellomycotina fungi.</title>
        <authorList>
            <person name="Reynolds N.K."/>
            <person name="Stajich J.E."/>
            <person name="Barry K."/>
            <person name="Grigoriev I.V."/>
            <person name="Crous P."/>
            <person name="Smith M.E."/>
        </authorList>
    </citation>
    <scope>NUCLEOTIDE SEQUENCE</scope>
    <source>
        <strain evidence="7">RSA 861</strain>
    </source>
</reference>
<proteinExistence type="inferred from homology"/>
<evidence type="ECO:0000313" key="8">
    <source>
        <dbReference type="Proteomes" id="UP001150569"/>
    </source>
</evidence>
<keyword evidence="1 4" id="KW-0690">Ribosome biogenesis</keyword>
<dbReference type="Pfam" id="PF06732">
    <property type="entry name" value="Pescadillo_N"/>
    <property type="match status" value="1"/>
</dbReference>
<dbReference type="Proteomes" id="UP001150569">
    <property type="component" value="Unassembled WGS sequence"/>
</dbReference>
<dbReference type="InterPro" id="IPR036420">
    <property type="entry name" value="BRCT_dom_sf"/>
</dbReference>
<feature type="compositionally biased region" description="Acidic residues" evidence="5">
    <location>
        <begin position="512"/>
        <end position="535"/>
    </location>
</feature>
<accession>A0A9W8DZK8</accession>
<dbReference type="OrthoDB" id="10264910at2759"/>
<dbReference type="InterPro" id="IPR001357">
    <property type="entry name" value="BRCT_dom"/>
</dbReference>
<dbReference type="GO" id="GO:0070545">
    <property type="term" value="C:PeBoW complex"/>
    <property type="evidence" value="ECO:0007669"/>
    <property type="project" value="TreeGrafter"/>
</dbReference>
<evidence type="ECO:0000259" key="6">
    <source>
        <dbReference type="PROSITE" id="PS50172"/>
    </source>
</evidence>
<evidence type="ECO:0000256" key="3">
    <source>
        <dbReference type="ARBA" id="ARBA00023242"/>
    </source>
</evidence>
<dbReference type="GO" id="GO:0003723">
    <property type="term" value="F:RNA binding"/>
    <property type="evidence" value="ECO:0007669"/>
    <property type="project" value="TreeGrafter"/>
</dbReference>
<dbReference type="PANTHER" id="PTHR12221:SF6">
    <property type="entry name" value="PESCADILLO HOMOLOG"/>
    <property type="match status" value="1"/>
</dbReference>
<dbReference type="CDD" id="cd17709">
    <property type="entry name" value="BRCT_pescadillo_like"/>
    <property type="match status" value="1"/>
</dbReference>
<comment type="subunit">
    <text evidence="4">Component of the NOP7 complex, composed of ERB1, NOP7 and YTM1. Within the NOP7 complex ERB1 appears to interact directly with NOP7 and YTM1. The NOP7 complex also associates with the 66S pre-ribosome.</text>
</comment>
<dbReference type="PROSITE" id="PS50172">
    <property type="entry name" value="BRCT"/>
    <property type="match status" value="1"/>
</dbReference>
<dbReference type="GO" id="GO:0043021">
    <property type="term" value="F:ribonucleoprotein complex binding"/>
    <property type="evidence" value="ECO:0007669"/>
    <property type="project" value="UniProtKB-UniRule"/>
</dbReference>
<comment type="similarity">
    <text evidence="4">Belongs to the pescadillo family.</text>
</comment>
<dbReference type="EMBL" id="JANBPT010000178">
    <property type="protein sequence ID" value="KAJ1926279.1"/>
    <property type="molecule type" value="Genomic_DNA"/>
</dbReference>
<evidence type="ECO:0000256" key="1">
    <source>
        <dbReference type="ARBA" id="ARBA00022517"/>
    </source>
</evidence>
<keyword evidence="8" id="KW-1185">Reference proteome</keyword>